<protein>
    <recommendedName>
        <fullName evidence="3">DUF2281 domain-containing protein</fullName>
    </recommendedName>
</protein>
<gene>
    <name evidence="1" type="ORF">C7B64_09125</name>
</gene>
<comment type="caution">
    <text evidence="1">The sequence shown here is derived from an EMBL/GenBank/DDBJ whole genome shotgun (WGS) entry which is preliminary data.</text>
</comment>
<evidence type="ECO:0008006" key="3">
    <source>
        <dbReference type="Google" id="ProtNLM"/>
    </source>
</evidence>
<name>A0A2T1C4W6_9CYAN</name>
<dbReference type="EMBL" id="PVWJ01000035">
    <property type="protein sequence ID" value="PSB03325.1"/>
    <property type="molecule type" value="Genomic_DNA"/>
</dbReference>
<dbReference type="OrthoDB" id="9256093at2"/>
<sequence>MSSAAIATIVKMVESLPDDLQEKLVEHIRDYITDLEEEAQWDNSFKRTQNNLVAAARKAKQEIAAGQSMPMDYEKL</sequence>
<accession>A0A2T1C4W6</accession>
<evidence type="ECO:0000313" key="1">
    <source>
        <dbReference type="EMBL" id="PSB03325.1"/>
    </source>
</evidence>
<dbReference type="Proteomes" id="UP000238762">
    <property type="component" value="Unassembled WGS sequence"/>
</dbReference>
<reference evidence="1 2" key="1">
    <citation type="submission" date="2018-02" db="EMBL/GenBank/DDBJ databases">
        <authorList>
            <person name="Cohen D.B."/>
            <person name="Kent A.D."/>
        </authorList>
    </citation>
    <scope>NUCLEOTIDE SEQUENCE [LARGE SCALE GENOMIC DNA]</scope>
    <source>
        <strain evidence="1 2">CCAP 1448/3</strain>
    </source>
</reference>
<evidence type="ECO:0000313" key="2">
    <source>
        <dbReference type="Proteomes" id="UP000238762"/>
    </source>
</evidence>
<dbReference type="RefSeq" id="WP_106288332.1">
    <property type="nucleotide sequence ID" value="NZ_CAWNTC010000009.1"/>
</dbReference>
<proteinExistence type="predicted"/>
<reference evidence="1 2" key="2">
    <citation type="submission" date="2018-03" db="EMBL/GenBank/DDBJ databases">
        <title>The ancient ancestry and fast evolution of plastids.</title>
        <authorList>
            <person name="Moore K.R."/>
            <person name="Magnabosco C."/>
            <person name="Momper L."/>
            <person name="Gold D.A."/>
            <person name="Bosak T."/>
            <person name="Fournier G.P."/>
        </authorList>
    </citation>
    <scope>NUCLEOTIDE SEQUENCE [LARGE SCALE GENOMIC DNA]</scope>
    <source>
        <strain evidence="1 2">CCAP 1448/3</strain>
    </source>
</reference>
<dbReference type="AlphaFoldDB" id="A0A2T1C4W6"/>
<organism evidence="1 2">
    <name type="scientific">Merismopedia glauca CCAP 1448/3</name>
    <dbReference type="NCBI Taxonomy" id="1296344"/>
    <lineage>
        <taxon>Bacteria</taxon>
        <taxon>Bacillati</taxon>
        <taxon>Cyanobacteriota</taxon>
        <taxon>Cyanophyceae</taxon>
        <taxon>Synechococcales</taxon>
        <taxon>Merismopediaceae</taxon>
        <taxon>Merismopedia</taxon>
    </lineage>
</organism>
<keyword evidence="2" id="KW-1185">Reference proteome</keyword>